<evidence type="ECO:0000313" key="7">
    <source>
        <dbReference type="Proteomes" id="UP000241085"/>
    </source>
</evidence>
<dbReference type="PROSITE" id="PS50977">
    <property type="entry name" value="HTH_TETR_2"/>
    <property type="match status" value="1"/>
</dbReference>
<dbReference type="PANTHER" id="PTHR30055:SF149">
    <property type="entry name" value="TETR-FAMILY TRANSCRIPTIONAL REGULATOR"/>
    <property type="match status" value="1"/>
</dbReference>
<proteinExistence type="predicted"/>
<sequence length="259" mass="26747">MVAARAGLSDIPASVLVDPSAATIGERRSGGSVGRRRPSASSLKTELYGTVLFVQPPVSAYSLRRADAVLEATLDVLAEVGFARLTVDMIATRAHASKATIYRRWATKTELVRAAAALVEVETIPAEVDADAAEALRAVLESLRSMTVGRLGRLVTALTTAAVDDPDIRATVHEELVVPLHRGTAAALDELRDAGVVDAHADTALAAQALIALTVDRAVATGTAATPAELEALLAAWVLPVLAPAATGRRTKGPTAGPG</sequence>
<dbReference type="GO" id="GO:0003700">
    <property type="term" value="F:DNA-binding transcription factor activity"/>
    <property type="evidence" value="ECO:0007669"/>
    <property type="project" value="TreeGrafter"/>
</dbReference>
<feature type="DNA-binding region" description="H-T-H motif" evidence="4">
    <location>
        <begin position="86"/>
        <end position="105"/>
    </location>
</feature>
<protein>
    <recommendedName>
        <fullName evidence="5">HTH tetR-type domain-containing protein</fullName>
    </recommendedName>
</protein>
<reference evidence="6 7" key="1">
    <citation type="submission" date="2018-03" db="EMBL/GenBank/DDBJ databases">
        <title>Bacteriophage NCPPB3778 and a type I-E CRISPR drive the evolution of the US Biological Select Agent, Rathayibacter toxicus.</title>
        <authorList>
            <person name="Davis E.W.II."/>
            <person name="Tabima J.F."/>
            <person name="Weisberg A.J."/>
            <person name="Dantas Lopes L."/>
            <person name="Wiseman M.S."/>
            <person name="Wiseman M.S."/>
            <person name="Pupko T."/>
            <person name="Belcher M.S."/>
            <person name="Sechler A.J."/>
            <person name="Tancos M.A."/>
            <person name="Schroeder B.K."/>
            <person name="Murray T.D."/>
            <person name="Luster D.G."/>
            <person name="Schneider W.L."/>
            <person name="Rogers E."/>
            <person name="Andreote F.D."/>
            <person name="Grunwald N.J."/>
            <person name="Putnam M.L."/>
            <person name="Chang J.H."/>
        </authorList>
    </citation>
    <scope>NUCLEOTIDE SEQUENCE [LARGE SCALE GENOMIC DNA]</scope>
    <source>
        <strain evidence="6 7">DSM 15933</strain>
    </source>
</reference>
<evidence type="ECO:0000256" key="1">
    <source>
        <dbReference type="ARBA" id="ARBA00023015"/>
    </source>
</evidence>
<name>A0A2T4UQC2_9MICO</name>
<dbReference type="InterPro" id="IPR001647">
    <property type="entry name" value="HTH_TetR"/>
</dbReference>
<dbReference type="EMBL" id="PZPL01000001">
    <property type="protein sequence ID" value="PTL71724.1"/>
    <property type="molecule type" value="Genomic_DNA"/>
</dbReference>
<evidence type="ECO:0000256" key="3">
    <source>
        <dbReference type="ARBA" id="ARBA00023163"/>
    </source>
</evidence>
<dbReference type="Gene3D" id="1.10.10.60">
    <property type="entry name" value="Homeodomain-like"/>
    <property type="match status" value="1"/>
</dbReference>
<dbReference type="SUPFAM" id="SSF48498">
    <property type="entry name" value="Tetracyclin repressor-like, C-terminal domain"/>
    <property type="match status" value="1"/>
</dbReference>
<keyword evidence="7" id="KW-1185">Reference proteome</keyword>
<comment type="caution">
    <text evidence="6">The sequence shown here is derived from an EMBL/GenBank/DDBJ whole genome shotgun (WGS) entry which is preliminary data.</text>
</comment>
<gene>
    <name evidence="6" type="ORF">C1I63_01915</name>
</gene>
<dbReference type="Pfam" id="PF16859">
    <property type="entry name" value="TetR_C_11"/>
    <property type="match status" value="1"/>
</dbReference>
<dbReference type="InterPro" id="IPR036271">
    <property type="entry name" value="Tet_transcr_reg_TetR-rel_C_sf"/>
</dbReference>
<evidence type="ECO:0000259" key="5">
    <source>
        <dbReference type="PROSITE" id="PS50977"/>
    </source>
</evidence>
<evidence type="ECO:0000313" key="6">
    <source>
        <dbReference type="EMBL" id="PTL71724.1"/>
    </source>
</evidence>
<dbReference type="AlphaFoldDB" id="A0A2T4UQC2"/>
<dbReference type="GO" id="GO:0000976">
    <property type="term" value="F:transcription cis-regulatory region binding"/>
    <property type="evidence" value="ECO:0007669"/>
    <property type="project" value="TreeGrafter"/>
</dbReference>
<dbReference type="PRINTS" id="PR00455">
    <property type="entry name" value="HTHTETR"/>
</dbReference>
<keyword evidence="2 4" id="KW-0238">DNA-binding</keyword>
<dbReference type="PROSITE" id="PS01081">
    <property type="entry name" value="HTH_TETR_1"/>
    <property type="match status" value="1"/>
</dbReference>
<accession>A0A2T4UQC2</accession>
<dbReference type="InterPro" id="IPR050109">
    <property type="entry name" value="HTH-type_TetR-like_transc_reg"/>
</dbReference>
<dbReference type="PANTHER" id="PTHR30055">
    <property type="entry name" value="HTH-TYPE TRANSCRIPTIONAL REGULATOR RUTR"/>
    <property type="match status" value="1"/>
</dbReference>
<dbReference type="Proteomes" id="UP000241085">
    <property type="component" value="Unassembled WGS sequence"/>
</dbReference>
<feature type="domain" description="HTH tetR-type" evidence="5">
    <location>
        <begin position="63"/>
        <end position="123"/>
    </location>
</feature>
<dbReference type="InterPro" id="IPR009057">
    <property type="entry name" value="Homeodomain-like_sf"/>
</dbReference>
<dbReference type="InterPro" id="IPR011075">
    <property type="entry name" value="TetR_C"/>
</dbReference>
<evidence type="ECO:0000256" key="4">
    <source>
        <dbReference type="PROSITE-ProRule" id="PRU00335"/>
    </source>
</evidence>
<dbReference type="Gene3D" id="1.10.357.10">
    <property type="entry name" value="Tetracycline Repressor, domain 2"/>
    <property type="match status" value="1"/>
</dbReference>
<dbReference type="InterPro" id="IPR023772">
    <property type="entry name" value="DNA-bd_HTH_TetR-type_CS"/>
</dbReference>
<evidence type="ECO:0000256" key="2">
    <source>
        <dbReference type="ARBA" id="ARBA00023125"/>
    </source>
</evidence>
<keyword evidence="1" id="KW-0805">Transcription regulation</keyword>
<keyword evidence="3" id="KW-0804">Transcription</keyword>
<organism evidence="6 7">
    <name type="scientific">Rathayibacter caricis DSM 15933</name>
    <dbReference type="NCBI Taxonomy" id="1328867"/>
    <lineage>
        <taxon>Bacteria</taxon>
        <taxon>Bacillati</taxon>
        <taxon>Actinomycetota</taxon>
        <taxon>Actinomycetes</taxon>
        <taxon>Micrococcales</taxon>
        <taxon>Microbacteriaceae</taxon>
        <taxon>Rathayibacter</taxon>
    </lineage>
</organism>
<dbReference type="Pfam" id="PF00440">
    <property type="entry name" value="TetR_N"/>
    <property type="match status" value="1"/>
</dbReference>
<dbReference type="SUPFAM" id="SSF46689">
    <property type="entry name" value="Homeodomain-like"/>
    <property type="match status" value="1"/>
</dbReference>